<gene>
    <name evidence="1" type="ORF">STIAU_4895</name>
</gene>
<feature type="non-terminal residue" evidence="1">
    <location>
        <position position="37"/>
    </location>
</feature>
<evidence type="ECO:0000313" key="2">
    <source>
        <dbReference type="Proteomes" id="UP000032702"/>
    </source>
</evidence>
<protein>
    <submittedName>
        <fullName evidence="1">Uncharacterized protein</fullName>
    </submittedName>
</protein>
<reference evidence="1 2" key="1">
    <citation type="submission" date="2006-04" db="EMBL/GenBank/DDBJ databases">
        <authorList>
            <person name="Nierman W.C."/>
        </authorList>
    </citation>
    <scope>NUCLEOTIDE SEQUENCE [LARGE SCALE GENOMIC DNA]</scope>
    <source>
        <strain evidence="1 2">DW4/3-1</strain>
    </source>
</reference>
<dbReference type="Proteomes" id="UP000032702">
    <property type="component" value="Unassembled WGS sequence"/>
</dbReference>
<sequence length="37" mass="4289">MRRVWEKPSSFSTRLPCSSSTNVLRFRSSCRRVNEGA</sequence>
<evidence type="ECO:0000313" key="1">
    <source>
        <dbReference type="EMBL" id="EAU61871.1"/>
    </source>
</evidence>
<organism evidence="1 2">
    <name type="scientific">Stigmatella aurantiaca (strain DW4/3-1)</name>
    <dbReference type="NCBI Taxonomy" id="378806"/>
    <lineage>
        <taxon>Bacteria</taxon>
        <taxon>Pseudomonadati</taxon>
        <taxon>Myxococcota</taxon>
        <taxon>Myxococcia</taxon>
        <taxon>Myxococcales</taxon>
        <taxon>Cystobacterineae</taxon>
        <taxon>Archangiaceae</taxon>
        <taxon>Stigmatella</taxon>
    </lineage>
</organism>
<comment type="caution">
    <text evidence="1">The sequence shown here is derived from an EMBL/GenBank/DDBJ whole genome shotgun (WGS) entry which is preliminary data.</text>
</comment>
<dbReference type="EMBL" id="AAMD01000312">
    <property type="protein sequence ID" value="EAU61871.1"/>
    <property type="molecule type" value="Genomic_DNA"/>
</dbReference>
<accession>Q08N11</accession>
<dbReference type="AlphaFoldDB" id="Q08N11"/>
<proteinExistence type="predicted"/>
<name>Q08N11_STIAD</name>